<dbReference type="Proteomes" id="UP000257109">
    <property type="component" value="Unassembled WGS sequence"/>
</dbReference>
<feature type="domain" description="Tf2-1-like SH3-like" evidence="1">
    <location>
        <begin position="27"/>
        <end position="74"/>
    </location>
</feature>
<evidence type="ECO:0000259" key="1">
    <source>
        <dbReference type="Pfam" id="PF24626"/>
    </source>
</evidence>
<dbReference type="InterPro" id="IPR056924">
    <property type="entry name" value="SH3_Tf2-1"/>
</dbReference>
<dbReference type="Pfam" id="PF24626">
    <property type="entry name" value="SH3_Tf2-1"/>
    <property type="match status" value="1"/>
</dbReference>
<evidence type="ECO:0000313" key="3">
    <source>
        <dbReference type="Proteomes" id="UP000257109"/>
    </source>
</evidence>
<proteinExistence type="predicted"/>
<feature type="non-terminal residue" evidence="2">
    <location>
        <position position="120"/>
    </location>
</feature>
<name>A0A371FE48_MUCPR</name>
<comment type="caution">
    <text evidence="2">The sequence shown here is derived from an EMBL/GenBank/DDBJ whole genome shotgun (WGS) entry which is preliminary data.</text>
</comment>
<dbReference type="EMBL" id="QJKJ01009455">
    <property type="protein sequence ID" value="RDX76572.1"/>
    <property type="molecule type" value="Genomic_DNA"/>
</dbReference>
<evidence type="ECO:0000313" key="2">
    <source>
        <dbReference type="EMBL" id="RDX76572.1"/>
    </source>
</evidence>
<dbReference type="OrthoDB" id="1432277at2759"/>
<sequence>MEWKGKQYGKIASKGRKKVFFKEGDLFPHLRKSKLLPRWDGQFNIIKKINDNAYKVEMSQYFGGSTSFNVIDLTYVVEDKVEESTPALEGPITRGRIKRIHEEVLQRLALLHSQEMTHEE</sequence>
<reference evidence="2" key="1">
    <citation type="submission" date="2018-05" db="EMBL/GenBank/DDBJ databases">
        <title>Draft genome of Mucuna pruriens seed.</title>
        <authorList>
            <person name="Nnadi N.E."/>
            <person name="Vos R."/>
            <person name="Hasami M.H."/>
            <person name="Devisetty U.K."/>
            <person name="Aguiy J.C."/>
        </authorList>
    </citation>
    <scope>NUCLEOTIDE SEQUENCE [LARGE SCALE GENOMIC DNA]</scope>
    <source>
        <strain evidence="2">JCA_2017</strain>
    </source>
</reference>
<organism evidence="2 3">
    <name type="scientific">Mucuna pruriens</name>
    <name type="common">Velvet bean</name>
    <name type="synonym">Dolichos pruriens</name>
    <dbReference type="NCBI Taxonomy" id="157652"/>
    <lineage>
        <taxon>Eukaryota</taxon>
        <taxon>Viridiplantae</taxon>
        <taxon>Streptophyta</taxon>
        <taxon>Embryophyta</taxon>
        <taxon>Tracheophyta</taxon>
        <taxon>Spermatophyta</taxon>
        <taxon>Magnoliopsida</taxon>
        <taxon>eudicotyledons</taxon>
        <taxon>Gunneridae</taxon>
        <taxon>Pentapetalae</taxon>
        <taxon>rosids</taxon>
        <taxon>fabids</taxon>
        <taxon>Fabales</taxon>
        <taxon>Fabaceae</taxon>
        <taxon>Papilionoideae</taxon>
        <taxon>50 kb inversion clade</taxon>
        <taxon>NPAAA clade</taxon>
        <taxon>indigoferoid/millettioid clade</taxon>
        <taxon>Phaseoleae</taxon>
        <taxon>Mucuna</taxon>
    </lineage>
</organism>
<dbReference type="AlphaFoldDB" id="A0A371FE48"/>
<protein>
    <recommendedName>
        <fullName evidence="1">Tf2-1-like SH3-like domain-containing protein</fullName>
    </recommendedName>
</protein>
<feature type="non-terminal residue" evidence="2">
    <location>
        <position position="1"/>
    </location>
</feature>
<gene>
    <name evidence="2" type="ORF">CR513_43420</name>
</gene>
<keyword evidence="3" id="KW-1185">Reference proteome</keyword>
<accession>A0A371FE48</accession>